<reference evidence="1 2" key="1">
    <citation type="submission" date="2020-01" db="EMBL/GenBank/DDBJ databases">
        <title>Aspergillus terreus IFO 6365 whole genome shotgun sequence.</title>
        <authorList>
            <person name="Kanamasa S."/>
            <person name="Takahashi H."/>
        </authorList>
    </citation>
    <scope>NUCLEOTIDE SEQUENCE [LARGE SCALE GENOMIC DNA]</scope>
    <source>
        <strain evidence="1 2">IFO 6365</strain>
    </source>
</reference>
<gene>
    <name evidence="1" type="ORF">ATEIFO6365_0006010500</name>
</gene>
<sequence length="231" mass="23933">MQFSKSFMLLAALTTGALALPQKRDWNTAGFGASTASSGSDVTYQGNVGNPWGSNIIEVSSSDAASYKYTLEITGQNSEPWQIVFWNKYGPDGLMDGWFGNSALTLTLNAGETKYVAFDDDTNGGFAAGPGSVPTANGEWASTWGEFDFGSTTNGGWSGFDVSAIVAQNTGQTVQGMQMCDKASGVCSTITPNAATVENAYTTAETDIGGIGGNISGGGQVQLTAVIDYQG</sequence>
<comment type="caution">
    <text evidence="1">The sequence shown here is derived from an EMBL/GenBank/DDBJ whole genome shotgun (WGS) entry which is preliminary data.</text>
</comment>
<dbReference type="InterPro" id="IPR038903">
    <property type="entry name" value="Allergen_Asp_f_4"/>
</dbReference>
<dbReference type="OrthoDB" id="118256at2759"/>
<name>A0A5M3YZT8_ASPTE</name>
<dbReference type="GO" id="GO:0005576">
    <property type="term" value="C:extracellular region"/>
    <property type="evidence" value="ECO:0007669"/>
    <property type="project" value="InterPro"/>
</dbReference>
<accession>A0A5M3YZT8</accession>
<dbReference type="PANTHER" id="PTHR42039:SF1">
    <property type="entry name" value="PUTATIVE (AFU_ORTHOLOGUE AFUA_3G02940)-RELATED"/>
    <property type="match status" value="1"/>
</dbReference>
<dbReference type="Pfam" id="PF25312">
    <property type="entry name" value="Allergen_Asp_f_4"/>
    <property type="match status" value="1"/>
</dbReference>
<keyword evidence="2" id="KW-1185">Reference proteome</keyword>
<evidence type="ECO:0000313" key="2">
    <source>
        <dbReference type="Proteomes" id="UP000452235"/>
    </source>
</evidence>
<organism evidence="1 2">
    <name type="scientific">Aspergillus terreus</name>
    <dbReference type="NCBI Taxonomy" id="33178"/>
    <lineage>
        <taxon>Eukaryota</taxon>
        <taxon>Fungi</taxon>
        <taxon>Dikarya</taxon>
        <taxon>Ascomycota</taxon>
        <taxon>Pezizomycotina</taxon>
        <taxon>Eurotiomycetes</taxon>
        <taxon>Eurotiomycetidae</taxon>
        <taxon>Eurotiales</taxon>
        <taxon>Aspergillaceae</taxon>
        <taxon>Aspergillus</taxon>
        <taxon>Aspergillus subgen. Circumdati</taxon>
    </lineage>
</organism>
<dbReference type="VEuPathDB" id="FungiDB:ATEG_02897"/>
<dbReference type="PANTHER" id="PTHR42039">
    <property type="entry name" value="PUTATIVE (AFU_ORTHOLOGUE AFUA_3G02940)-RELATED"/>
    <property type="match status" value="1"/>
</dbReference>
<dbReference type="GO" id="GO:0019863">
    <property type="term" value="F:IgE binding"/>
    <property type="evidence" value="ECO:0007669"/>
    <property type="project" value="InterPro"/>
</dbReference>
<dbReference type="EMBL" id="BLJY01000006">
    <property type="protein sequence ID" value="GFF16768.1"/>
    <property type="molecule type" value="Genomic_DNA"/>
</dbReference>
<evidence type="ECO:0000313" key="1">
    <source>
        <dbReference type="EMBL" id="GFF16768.1"/>
    </source>
</evidence>
<dbReference type="AlphaFoldDB" id="A0A5M3YZT8"/>
<protein>
    <submittedName>
        <fullName evidence="1">Putative allergen</fullName>
    </submittedName>
</protein>
<dbReference type="Proteomes" id="UP000452235">
    <property type="component" value="Unassembled WGS sequence"/>
</dbReference>
<proteinExistence type="predicted"/>